<keyword evidence="2" id="KW-0808">Transferase</keyword>
<proteinExistence type="predicted"/>
<evidence type="ECO:0000256" key="2">
    <source>
        <dbReference type="ARBA" id="ARBA00022679"/>
    </source>
</evidence>
<dbReference type="Pfam" id="PF00078">
    <property type="entry name" value="RVT_1"/>
    <property type="match status" value="1"/>
</dbReference>
<keyword evidence="5" id="KW-0255">Endonuclease</keyword>
<dbReference type="Gene3D" id="2.40.70.10">
    <property type="entry name" value="Acid Proteases"/>
    <property type="match status" value="1"/>
</dbReference>
<evidence type="ECO:0000313" key="12">
    <source>
        <dbReference type="Proteomes" id="UP001558713"/>
    </source>
</evidence>
<dbReference type="InterPro" id="IPR043128">
    <property type="entry name" value="Rev_trsase/Diguanyl_cyclase"/>
</dbReference>
<keyword evidence="7" id="KW-0695">RNA-directed DNA polymerase</keyword>
<dbReference type="EMBL" id="JBANAX010000931">
    <property type="protein sequence ID" value="KAL1188096.1"/>
    <property type="molecule type" value="Genomic_DNA"/>
</dbReference>
<accession>A0ABD0Z069</accession>
<evidence type="ECO:0000256" key="3">
    <source>
        <dbReference type="ARBA" id="ARBA00022695"/>
    </source>
</evidence>
<dbReference type="InterPro" id="IPR041373">
    <property type="entry name" value="RT_RNaseH"/>
</dbReference>
<dbReference type="GO" id="GO:0004519">
    <property type="term" value="F:endonuclease activity"/>
    <property type="evidence" value="ECO:0007669"/>
    <property type="project" value="UniProtKB-KW"/>
</dbReference>
<protein>
    <recommendedName>
        <fullName evidence="1">RNA-directed DNA polymerase</fullName>
        <ecNumber evidence="1">2.7.7.49</ecNumber>
    </recommendedName>
</protein>
<dbReference type="SUPFAM" id="SSF56672">
    <property type="entry name" value="DNA/RNA polymerases"/>
    <property type="match status" value="1"/>
</dbReference>
<keyword evidence="12" id="KW-1185">Reference proteome</keyword>
<comment type="caution">
    <text evidence="11">The sequence shown here is derived from an EMBL/GenBank/DDBJ whole genome shotgun (WGS) entry which is preliminary data.</text>
</comment>
<feature type="domain" description="Reverse transcriptase RNase H-like" evidence="10">
    <location>
        <begin position="569"/>
        <end position="672"/>
    </location>
</feature>
<name>A0ABD0Z069_CARAN</name>
<evidence type="ECO:0000256" key="6">
    <source>
        <dbReference type="ARBA" id="ARBA00022801"/>
    </source>
</evidence>
<dbReference type="Pfam" id="PF17917">
    <property type="entry name" value="RT_RNaseH"/>
    <property type="match status" value="1"/>
</dbReference>
<feature type="domain" description="Reverse transcriptase" evidence="9">
    <location>
        <begin position="325"/>
        <end position="481"/>
    </location>
</feature>
<dbReference type="EC" id="2.7.7.49" evidence="1"/>
<evidence type="ECO:0000256" key="7">
    <source>
        <dbReference type="ARBA" id="ARBA00022918"/>
    </source>
</evidence>
<evidence type="ECO:0000256" key="4">
    <source>
        <dbReference type="ARBA" id="ARBA00022722"/>
    </source>
</evidence>
<evidence type="ECO:0000259" key="9">
    <source>
        <dbReference type="Pfam" id="PF00078"/>
    </source>
</evidence>
<reference evidence="11 12" key="1">
    <citation type="submission" date="2024-04" db="EMBL/GenBank/DDBJ databases">
        <title>Genome assembly C_amara_ONT_v2.</title>
        <authorList>
            <person name="Yant L."/>
            <person name="Moore C."/>
            <person name="Slenker M."/>
        </authorList>
    </citation>
    <scope>NUCLEOTIDE SEQUENCE [LARGE SCALE GENOMIC DNA]</scope>
    <source>
        <tissue evidence="11">Leaf</tissue>
    </source>
</reference>
<dbReference type="InterPro" id="IPR043502">
    <property type="entry name" value="DNA/RNA_pol_sf"/>
</dbReference>
<dbReference type="Gene3D" id="3.30.70.270">
    <property type="match status" value="2"/>
</dbReference>
<evidence type="ECO:0000313" key="11">
    <source>
        <dbReference type="EMBL" id="KAL1188096.1"/>
    </source>
</evidence>
<keyword evidence="6" id="KW-0378">Hydrolase</keyword>
<dbReference type="GO" id="GO:0016787">
    <property type="term" value="F:hydrolase activity"/>
    <property type="evidence" value="ECO:0007669"/>
    <property type="project" value="UniProtKB-KW"/>
</dbReference>
<feature type="region of interest" description="Disordered" evidence="8">
    <location>
        <begin position="165"/>
        <end position="184"/>
    </location>
</feature>
<dbReference type="CDD" id="cd09274">
    <property type="entry name" value="RNase_HI_RT_Ty3"/>
    <property type="match status" value="1"/>
</dbReference>
<dbReference type="CDD" id="cd01647">
    <property type="entry name" value="RT_LTR"/>
    <property type="match status" value="1"/>
</dbReference>
<evidence type="ECO:0000256" key="1">
    <source>
        <dbReference type="ARBA" id="ARBA00012493"/>
    </source>
</evidence>
<evidence type="ECO:0000256" key="8">
    <source>
        <dbReference type="SAM" id="MobiDB-lite"/>
    </source>
</evidence>
<organism evidence="11 12">
    <name type="scientific">Cardamine amara subsp. amara</name>
    <dbReference type="NCBI Taxonomy" id="228776"/>
    <lineage>
        <taxon>Eukaryota</taxon>
        <taxon>Viridiplantae</taxon>
        <taxon>Streptophyta</taxon>
        <taxon>Embryophyta</taxon>
        <taxon>Tracheophyta</taxon>
        <taxon>Spermatophyta</taxon>
        <taxon>Magnoliopsida</taxon>
        <taxon>eudicotyledons</taxon>
        <taxon>Gunneridae</taxon>
        <taxon>Pentapetalae</taxon>
        <taxon>rosids</taxon>
        <taxon>malvids</taxon>
        <taxon>Brassicales</taxon>
        <taxon>Brassicaceae</taxon>
        <taxon>Cardamineae</taxon>
        <taxon>Cardamine</taxon>
    </lineage>
</organism>
<dbReference type="FunFam" id="3.30.70.270:FF:000020">
    <property type="entry name" value="Transposon Tf2-6 polyprotein-like Protein"/>
    <property type="match status" value="1"/>
</dbReference>
<dbReference type="Proteomes" id="UP001558713">
    <property type="component" value="Unassembled WGS sequence"/>
</dbReference>
<dbReference type="AlphaFoldDB" id="A0ABD0Z069"/>
<dbReference type="InterPro" id="IPR000477">
    <property type="entry name" value="RT_dom"/>
</dbReference>
<dbReference type="FunFam" id="3.10.20.370:FF:000001">
    <property type="entry name" value="Retrovirus-related Pol polyprotein from transposon 17.6-like protein"/>
    <property type="match status" value="1"/>
</dbReference>
<evidence type="ECO:0000256" key="5">
    <source>
        <dbReference type="ARBA" id="ARBA00022759"/>
    </source>
</evidence>
<gene>
    <name evidence="11" type="ORF">V5N11_003131</name>
</gene>
<keyword evidence="3" id="KW-0548">Nucleotidyltransferase</keyword>
<evidence type="ECO:0000259" key="10">
    <source>
        <dbReference type="Pfam" id="PF17917"/>
    </source>
</evidence>
<keyword evidence="4" id="KW-0540">Nuclease</keyword>
<dbReference type="Gene3D" id="3.10.10.10">
    <property type="entry name" value="HIV Type 1 Reverse Transcriptase, subunit A, domain 1"/>
    <property type="match status" value="1"/>
</dbReference>
<dbReference type="InterPro" id="IPR021109">
    <property type="entry name" value="Peptidase_aspartic_dom_sf"/>
</dbReference>
<dbReference type="CDD" id="cd00303">
    <property type="entry name" value="retropepsin_like"/>
    <property type="match status" value="1"/>
</dbReference>
<sequence length="680" mass="77419">MPDFTPTRISLILADRSVRIPEGLLEDVPVRIGKCMIPIDFIVLKYNVEPKDPLILGRPFLATAGALIDVKGGKIALNVGDLVMNFDMDDLVTRPTIDGQTYYVDTLRNLAEEIFQEMHPTDPLERVLIGNTREVGHLEDIAAGYVKMLDASDSLVQLVQQEELAATPHRSTTSSDWNDDKAPKLELKPLPTGLRYAFLGPNSTYPVIVNSSLNNAELILLLSKLRKFRKALGYSLDDITGISPELCMHRIHLEDEKKSSVEHQRRLNPNLKEVVKKEILKLLEAGIIYPISDSDWVSPVHVVPKKGGVTVIKNDKNELIPTRTVTGHRMCIDYRKLNAATRKDHFPLPFIDQMLESLANHSYYCFLDGYSGFFQIPIHPEDQEKTTFTCPYDTFAYRRMPFGLCNAPATFQRCMMSIFTDMIEDYMEVFMDDFSVYGPTYRECLDNLCKVLARCEEKHLVLNWEKCHFMVREGIVLGHKISQNGIEVDKAKIEVMMNLQAPDSVKAVRSFLGHAGFYRRFIKDFSKIARPLTALLCKDVTFEFTAECQEAFEKIKHAIVNAPIVSSPDWNLPFEIMCDASDFAVGAVLGQRKVKKLHAIYYASRTLDEPQKNYATTEKELLAVVFALEKFRAYLVGSKVIIHTDHAALKYLMQKKEAKPRLLRWMLLIQGYNIEIKDKK</sequence>
<dbReference type="PANTHER" id="PTHR37984">
    <property type="entry name" value="PROTEIN CBG26694"/>
    <property type="match status" value="1"/>
</dbReference>
<dbReference type="PANTHER" id="PTHR37984:SF5">
    <property type="entry name" value="PROTEIN NYNRIN-LIKE"/>
    <property type="match status" value="1"/>
</dbReference>
<dbReference type="GO" id="GO:0003964">
    <property type="term" value="F:RNA-directed DNA polymerase activity"/>
    <property type="evidence" value="ECO:0007669"/>
    <property type="project" value="UniProtKB-KW"/>
</dbReference>
<dbReference type="InterPro" id="IPR050951">
    <property type="entry name" value="Retrovirus_Pol_polyprotein"/>
</dbReference>